<dbReference type="PANTHER" id="PTHR33488:SF2">
    <property type="entry name" value="EARLY ENDOSOME ANTIGEN 1-LIKE"/>
    <property type="match status" value="1"/>
</dbReference>
<keyword evidence="1" id="KW-0175">Coiled coil</keyword>
<accession>A0A8H7CKC8</accession>
<gene>
    <name evidence="3" type="ORF">MVEN_01996500</name>
</gene>
<dbReference type="PANTHER" id="PTHR33488">
    <property type="entry name" value="ZGC:162509"/>
    <property type="match status" value="1"/>
</dbReference>
<evidence type="ECO:0000256" key="2">
    <source>
        <dbReference type="SAM" id="MobiDB-lite"/>
    </source>
</evidence>
<name>A0A8H7CKC8_9AGAR</name>
<reference evidence="3" key="1">
    <citation type="submission" date="2020-05" db="EMBL/GenBank/DDBJ databases">
        <title>Mycena genomes resolve the evolution of fungal bioluminescence.</title>
        <authorList>
            <person name="Tsai I.J."/>
        </authorList>
    </citation>
    <scope>NUCLEOTIDE SEQUENCE</scope>
    <source>
        <strain evidence="3">CCC161011</strain>
    </source>
</reference>
<evidence type="ECO:0000256" key="1">
    <source>
        <dbReference type="SAM" id="Coils"/>
    </source>
</evidence>
<proteinExistence type="predicted"/>
<feature type="region of interest" description="Disordered" evidence="2">
    <location>
        <begin position="295"/>
        <end position="326"/>
    </location>
</feature>
<protein>
    <submittedName>
        <fullName evidence="3">Uncharacterized protein</fullName>
    </submittedName>
</protein>
<evidence type="ECO:0000313" key="3">
    <source>
        <dbReference type="EMBL" id="KAF7339192.1"/>
    </source>
</evidence>
<dbReference type="EMBL" id="JACAZI010000020">
    <property type="protein sequence ID" value="KAF7339192.1"/>
    <property type="molecule type" value="Genomic_DNA"/>
</dbReference>
<organism evidence="3 4">
    <name type="scientific">Mycena venus</name>
    <dbReference type="NCBI Taxonomy" id="2733690"/>
    <lineage>
        <taxon>Eukaryota</taxon>
        <taxon>Fungi</taxon>
        <taxon>Dikarya</taxon>
        <taxon>Basidiomycota</taxon>
        <taxon>Agaricomycotina</taxon>
        <taxon>Agaricomycetes</taxon>
        <taxon>Agaricomycetidae</taxon>
        <taxon>Agaricales</taxon>
        <taxon>Marasmiineae</taxon>
        <taxon>Mycenaceae</taxon>
        <taxon>Mycena</taxon>
    </lineage>
</organism>
<comment type="caution">
    <text evidence="3">The sequence shown here is derived from an EMBL/GenBank/DDBJ whole genome shotgun (WGS) entry which is preliminary data.</text>
</comment>
<dbReference type="Proteomes" id="UP000620124">
    <property type="component" value="Unassembled WGS sequence"/>
</dbReference>
<keyword evidence="4" id="KW-1185">Reference proteome</keyword>
<sequence>MSNANQQLVSARTAIASVTKGAAVNEDSWMWCSTNWGDLLQPAPLSIALLGSILIIASSTQDFSLDSKAPAGCPPFEWKYALRPDSFKTCLQQMVNDGFNAFGTAHRNMESIRNTAEQMPGQIKTLVDLVNKGSCEDIEDHFQNSLNGLLSLSQTCRDRAQECDRAFKGITGLAQEMVLACTYTAGTTEQALAQNKVQLEVLELQKTSEEAMVKEAQANSTMMKKSYLKAEEAFQKACDDVPKGWDLVGMQVVESLTGESLPSLVVSAGNALISQATLKSQAASAGINAFSGLTGSKDSKPATPAPTPVAPTTSPTGVSTQPNSAALADPGTPLVLPVLAQANAIKMLICGGPNGKPDWDKIRGTKSGAAYVQATLNSQKSQCDTSKPVSKQLETLICDALAIVTAIMQTAGTVAAANDTALADKVTPTDQCIAKLEALNATANLILQQPGINATGLATPATPPAQAATGAAQLAVQNAKMKVDQTRSQLEATRDSFEKASDRLVKQQQEITKTIGDLTKLQLTNTNLQCMLPVLTKAVGAFSTLRAQFSQLCQFFDSVVSLLVDVMGPSVDRWVETLTSAAARGAQQPSCAGITVSAFTRDLIYRQMMTPLKVSMLATRIAGVYCEVSNDYIMPAQRGVGNMLQFADSPSSQQALIQRLTTAQAELSRSSTLASTKISAKVAADQKTFSTSINNRLNTIVQAVSSVPAICAPTVPANLKAIANAHVADTAATAMLQADVNPMFDADDAM</sequence>
<feature type="compositionally biased region" description="Low complexity" evidence="2">
    <location>
        <begin position="310"/>
        <end position="320"/>
    </location>
</feature>
<evidence type="ECO:0000313" key="4">
    <source>
        <dbReference type="Proteomes" id="UP000620124"/>
    </source>
</evidence>
<dbReference type="OrthoDB" id="5406275at2759"/>
<dbReference type="AlphaFoldDB" id="A0A8H7CKC8"/>
<feature type="coiled-coil region" evidence="1">
    <location>
        <begin position="476"/>
        <end position="510"/>
    </location>
</feature>